<name>A0A0F9J1A4_9ZZZZ</name>
<protein>
    <submittedName>
        <fullName evidence="1">Uncharacterized protein</fullName>
    </submittedName>
</protein>
<sequence>MKYGMNLLLWADDLQEDMLP</sequence>
<dbReference type="EMBL" id="LAZR01011117">
    <property type="protein sequence ID" value="KKM63333.1"/>
    <property type="molecule type" value="Genomic_DNA"/>
</dbReference>
<comment type="caution">
    <text evidence="1">The sequence shown here is derived from an EMBL/GenBank/DDBJ whole genome shotgun (WGS) entry which is preliminary data.</text>
</comment>
<dbReference type="AlphaFoldDB" id="A0A0F9J1A4"/>
<organism evidence="1">
    <name type="scientific">marine sediment metagenome</name>
    <dbReference type="NCBI Taxonomy" id="412755"/>
    <lineage>
        <taxon>unclassified sequences</taxon>
        <taxon>metagenomes</taxon>
        <taxon>ecological metagenomes</taxon>
    </lineage>
</organism>
<reference evidence="1" key="1">
    <citation type="journal article" date="2015" name="Nature">
        <title>Complex archaea that bridge the gap between prokaryotes and eukaryotes.</title>
        <authorList>
            <person name="Spang A."/>
            <person name="Saw J.H."/>
            <person name="Jorgensen S.L."/>
            <person name="Zaremba-Niedzwiedzka K."/>
            <person name="Martijn J."/>
            <person name="Lind A.E."/>
            <person name="van Eijk R."/>
            <person name="Schleper C."/>
            <person name="Guy L."/>
            <person name="Ettema T.J."/>
        </authorList>
    </citation>
    <scope>NUCLEOTIDE SEQUENCE</scope>
</reference>
<feature type="non-terminal residue" evidence="1">
    <location>
        <position position="20"/>
    </location>
</feature>
<accession>A0A0F9J1A4</accession>
<proteinExistence type="predicted"/>
<gene>
    <name evidence="1" type="ORF">LCGC14_1512480</name>
</gene>
<evidence type="ECO:0000313" key="1">
    <source>
        <dbReference type="EMBL" id="KKM63333.1"/>
    </source>
</evidence>